<reference evidence="2 3" key="1">
    <citation type="submission" date="2016-10" db="EMBL/GenBank/DDBJ databases">
        <authorList>
            <person name="Varghese N."/>
            <person name="Submissions S."/>
        </authorList>
    </citation>
    <scope>NUCLEOTIDE SEQUENCE [LARGE SCALE GENOMIC DNA]</scope>
    <source>
        <strain evidence="2 3">DSM 16525</strain>
    </source>
</reference>
<accession>A0A511T4H9</accession>
<comment type="caution">
    <text evidence="1">The sequence shown here is derived from an EMBL/GenBank/DDBJ whole genome shotgun (WGS) entry which is preliminary data.</text>
</comment>
<name>A0A511T4H9_MYXFU</name>
<dbReference type="EMBL" id="BJXR01000027">
    <property type="protein sequence ID" value="GEN08238.1"/>
    <property type="molecule type" value="Genomic_DNA"/>
</dbReference>
<sequence>MHPSAMLLPTLDVLPSQAAVPPLAKGRTLVTFHPSPCKTLETRLSVMSFNILLGGLRRQALLGYFARLEGTGRMPDIIGLQEASFSIAGGGRVHG</sequence>
<evidence type="ECO:0000313" key="4">
    <source>
        <dbReference type="Proteomes" id="UP000321514"/>
    </source>
</evidence>
<dbReference type="EMBL" id="FOIB01000006">
    <property type="protein sequence ID" value="SEU21876.1"/>
    <property type="molecule type" value="Genomic_DNA"/>
</dbReference>
<evidence type="ECO:0000313" key="1">
    <source>
        <dbReference type="EMBL" id="GEN08238.1"/>
    </source>
</evidence>
<reference evidence="1 4" key="2">
    <citation type="submission" date="2019-07" db="EMBL/GenBank/DDBJ databases">
        <title>Whole genome shotgun sequence of Myxococcus fulvus NBRC 100333.</title>
        <authorList>
            <person name="Hosoyama A."/>
            <person name="Uohara A."/>
            <person name="Ohji S."/>
            <person name="Ichikawa N."/>
        </authorList>
    </citation>
    <scope>NUCLEOTIDE SEQUENCE [LARGE SCALE GENOMIC DNA]</scope>
    <source>
        <strain evidence="1 4">NBRC 100333</strain>
    </source>
</reference>
<proteinExistence type="predicted"/>
<protein>
    <recommendedName>
        <fullName evidence="5">Endonuclease/exonuclease/phosphatase</fullName>
    </recommendedName>
</protein>
<dbReference type="RefSeq" id="WP_074956257.1">
    <property type="nucleotide sequence ID" value="NZ_BJXR01000027.1"/>
</dbReference>
<organism evidence="1 4">
    <name type="scientific">Myxococcus fulvus</name>
    <dbReference type="NCBI Taxonomy" id="33"/>
    <lineage>
        <taxon>Bacteria</taxon>
        <taxon>Pseudomonadati</taxon>
        <taxon>Myxococcota</taxon>
        <taxon>Myxococcia</taxon>
        <taxon>Myxococcales</taxon>
        <taxon>Cystobacterineae</taxon>
        <taxon>Myxococcaceae</taxon>
        <taxon>Myxococcus</taxon>
    </lineage>
</organism>
<dbReference type="AlphaFoldDB" id="A0A511T4H9"/>
<dbReference type="Proteomes" id="UP000183760">
    <property type="component" value="Unassembled WGS sequence"/>
</dbReference>
<keyword evidence="3" id="KW-1185">Reference proteome</keyword>
<evidence type="ECO:0000313" key="2">
    <source>
        <dbReference type="EMBL" id="SEU21876.1"/>
    </source>
</evidence>
<dbReference type="InterPro" id="IPR036691">
    <property type="entry name" value="Endo/exonu/phosph_ase_sf"/>
</dbReference>
<dbReference type="Proteomes" id="UP000321514">
    <property type="component" value="Unassembled WGS sequence"/>
</dbReference>
<gene>
    <name evidence="1" type="ORF">MFU01_32750</name>
    <name evidence="2" type="ORF">SAMN05443572_106336</name>
</gene>
<evidence type="ECO:0008006" key="5">
    <source>
        <dbReference type="Google" id="ProtNLM"/>
    </source>
</evidence>
<evidence type="ECO:0000313" key="3">
    <source>
        <dbReference type="Proteomes" id="UP000183760"/>
    </source>
</evidence>
<dbReference type="SUPFAM" id="SSF56219">
    <property type="entry name" value="DNase I-like"/>
    <property type="match status" value="1"/>
</dbReference>